<dbReference type="RefSeq" id="WP_118926846.1">
    <property type="nucleotide sequence ID" value="NZ_QXGH01000023.1"/>
</dbReference>
<gene>
    <name evidence="2" type="ORF">D0Z08_19080</name>
</gene>
<reference evidence="2 3" key="1">
    <citation type="submission" date="2018-09" db="EMBL/GenBank/DDBJ databases">
        <title>Genome sequencing of Nocardioides immobilis CCTCC AB 2017083 for comparison to Nocardioides silvaticus.</title>
        <authorList>
            <person name="Li C."/>
            <person name="Wang G."/>
        </authorList>
    </citation>
    <scope>NUCLEOTIDE SEQUENCE [LARGE SCALE GENOMIC DNA]</scope>
    <source>
        <strain evidence="2 3">CCTCC AB 2017083</strain>
    </source>
</reference>
<evidence type="ECO:0000313" key="2">
    <source>
        <dbReference type="EMBL" id="RHW25607.1"/>
    </source>
</evidence>
<proteinExistence type="predicted"/>
<dbReference type="Gene3D" id="1.20.1290.10">
    <property type="entry name" value="AhpD-like"/>
    <property type="match status" value="1"/>
</dbReference>
<dbReference type="SUPFAM" id="SSF69118">
    <property type="entry name" value="AhpD-like"/>
    <property type="match status" value="1"/>
</dbReference>
<dbReference type="OrthoDB" id="657225at2"/>
<keyword evidence="3" id="KW-1185">Reference proteome</keyword>
<evidence type="ECO:0000259" key="1">
    <source>
        <dbReference type="Pfam" id="PF02627"/>
    </source>
</evidence>
<dbReference type="EMBL" id="QXGH01000023">
    <property type="protein sequence ID" value="RHW25607.1"/>
    <property type="molecule type" value="Genomic_DNA"/>
</dbReference>
<dbReference type="PANTHER" id="PTHR34846">
    <property type="entry name" value="4-CARBOXYMUCONOLACTONE DECARBOXYLASE FAMILY PROTEIN (AFU_ORTHOLOGUE AFUA_6G11590)"/>
    <property type="match status" value="1"/>
</dbReference>
<protein>
    <submittedName>
        <fullName evidence="2">Carboxymuconolactone decarboxylase family protein</fullName>
    </submittedName>
</protein>
<dbReference type="InterPro" id="IPR003779">
    <property type="entry name" value="CMD-like"/>
</dbReference>
<organism evidence="2 3">
    <name type="scientific">Nocardioides immobilis</name>
    <dbReference type="NCBI Taxonomy" id="2049295"/>
    <lineage>
        <taxon>Bacteria</taxon>
        <taxon>Bacillati</taxon>
        <taxon>Actinomycetota</taxon>
        <taxon>Actinomycetes</taxon>
        <taxon>Propionibacteriales</taxon>
        <taxon>Nocardioidaceae</taxon>
        <taxon>Nocardioides</taxon>
    </lineage>
</organism>
<dbReference type="Proteomes" id="UP000283644">
    <property type="component" value="Unassembled WGS sequence"/>
</dbReference>
<sequence length="182" mass="20031">MGIVKRIWAYLRVLRKARRHRGDLLGWLVRRPQLLVAQGTYESSLMLMGRMPAQLKSLAVAKSAMIVNCEYCLDIGAEIARAEGIPDEKLRALLTYADSPVLSDDEKLVVGFAAAVSASPAIVPDELRAQLEARFTRAQIAELAAEIAWENQRARLNQALAVRPSGFSDGSFCLVPEPAQRS</sequence>
<comment type="caution">
    <text evidence="2">The sequence shown here is derived from an EMBL/GenBank/DDBJ whole genome shotgun (WGS) entry which is preliminary data.</text>
</comment>
<dbReference type="AlphaFoldDB" id="A0A417XZ21"/>
<evidence type="ECO:0000313" key="3">
    <source>
        <dbReference type="Proteomes" id="UP000283644"/>
    </source>
</evidence>
<accession>A0A417XZ21</accession>
<dbReference type="PANTHER" id="PTHR34846:SF10">
    <property type="entry name" value="CYTOPLASMIC PROTEIN"/>
    <property type="match status" value="1"/>
</dbReference>
<name>A0A417XZ21_9ACTN</name>
<feature type="domain" description="Carboxymuconolactone decarboxylase-like" evidence="1">
    <location>
        <begin position="46"/>
        <end position="110"/>
    </location>
</feature>
<dbReference type="InterPro" id="IPR029032">
    <property type="entry name" value="AhpD-like"/>
</dbReference>
<dbReference type="Pfam" id="PF02627">
    <property type="entry name" value="CMD"/>
    <property type="match status" value="1"/>
</dbReference>
<dbReference type="GO" id="GO:0051920">
    <property type="term" value="F:peroxiredoxin activity"/>
    <property type="evidence" value="ECO:0007669"/>
    <property type="project" value="InterPro"/>
</dbReference>